<proteinExistence type="predicted"/>
<keyword evidence="10" id="KW-1185">Reference proteome</keyword>
<organism evidence="7 9">
    <name type="scientific">Chitinophaga sancti</name>
    <dbReference type="NCBI Taxonomy" id="1004"/>
    <lineage>
        <taxon>Bacteria</taxon>
        <taxon>Pseudomonadati</taxon>
        <taxon>Bacteroidota</taxon>
        <taxon>Chitinophagia</taxon>
        <taxon>Chitinophagales</taxon>
        <taxon>Chitinophagaceae</taxon>
        <taxon>Chitinophaga</taxon>
    </lineage>
</organism>
<keyword evidence="4" id="KW-0408">Iron</keyword>
<evidence type="ECO:0000256" key="1">
    <source>
        <dbReference type="ARBA" id="ARBA00022448"/>
    </source>
</evidence>
<dbReference type="EMBL" id="FPIZ01000022">
    <property type="protein sequence ID" value="SFW83306.1"/>
    <property type="molecule type" value="Genomic_DNA"/>
</dbReference>
<dbReference type="GO" id="GO:0046872">
    <property type="term" value="F:metal ion binding"/>
    <property type="evidence" value="ECO:0007669"/>
    <property type="project" value="UniProtKB-KW"/>
</dbReference>
<dbReference type="OrthoDB" id="1524937at2"/>
<dbReference type="STRING" id="1004.SAMN05661012_05384"/>
<evidence type="ECO:0000256" key="5">
    <source>
        <dbReference type="ARBA" id="ARBA00023014"/>
    </source>
</evidence>
<keyword evidence="1" id="KW-0813">Transport</keyword>
<evidence type="ECO:0000313" key="9">
    <source>
        <dbReference type="Proteomes" id="UP000183788"/>
    </source>
</evidence>
<keyword evidence="2" id="KW-0479">Metal-binding</keyword>
<evidence type="ECO:0000313" key="7">
    <source>
        <dbReference type="EMBL" id="SFW83306.1"/>
    </source>
</evidence>
<evidence type="ECO:0000256" key="3">
    <source>
        <dbReference type="ARBA" id="ARBA00022982"/>
    </source>
</evidence>
<dbReference type="Proteomes" id="UP000183788">
    <property type="component" value="Unassembled WGS sequence"/>
</dbReference>
<keyword evidence="5" id="KW-0411">Iron-sulfur</keyword>
<dbReference type="Proteomes" id="UP001326715">
    <property type="component" value="Chromosome"/>
</dbReference>
<dbReference type="Pfam" id="PF13459">
    <property type="entry name" value="Fer4_15"/>
    <property type="match status" value="1"/>
</dbReference>
<dbReference type="PANTHER" id="PTHR36923:SF3">
    <property type="entry name" value="FERREDOXIN"/>
    <property type="match status" value="1"/>
</dbReference>
<dbReference type="AlphaFoldDB" id="A0A1K1SGB0"/>
<dbReference type="SUPFAM" id="SSF54862">
    <property type="entry name" value="4Fe-4S ferredoxins"/>
    <property type="match status" value="1"/>
</dbReference>
<dbReference type="GO" id="GO:0051536">
    <property type="term" value="F:iron-sulfur cluster binding"/>
    <property type="evidence" value="ECO:0007669"/>
    <property type="project" value="UniProtKB-KW"/>
</dbReference>
<evidence type="ECO:0000256" key="2">
    <source>
        <dbReference type="ARBA" id="ARBA00022723"/>
    </source>
</evidence>
<dbReference type="EMBL" id="CP140154">
    <property type="protein sequence ID" value="WQG88010.1"/>
    <property type="molecule type" value="Genomic_DNA"/>
</dbReference>
<evidence type="ECO:0000256" key="4">
    <source>
        <dbReference type="ARBA" id="ARBA00023004"/>
    </source>
</evidence>
<reference evidence="7 9" key="1">
    <citation type="submission" date="2016-11" db="EMBL/GenBank/DDBJ databases">
        <authorList>
            <person name="Jaros S."/>
            <person name="Januszkiewicz K."/>
            <person name="Wedrychowicz H."/>
        </authorList>
    </citation>
    <scope>NUCLEOTIDE SEQUENCE [LARGE SCALE GENOMIC DNA]</scope>
    <source>
        <strain evidence="7 9">DSM 784</strain>
    </source>
</reference>
<name>A0A1K1SGB0_9BACT</name>
<gene>
    <name evidence="7" type="ORF">SAMN05661012_05384</name>
    <name evidence="8" type="ORF">SR876_24085</name>
</gene>
<evidence type="ECO:0000313" key="8">
    <source>
        <dbReference type="EMBL" id="WQG88010.1"/>
    </source>
</evidence>
<keyword evidence="3" id="KW-0249">Electron transport</keyword>
<dbReference type="RefSeq" id="WP_072364402.1">
    <property type="nucleotide sequence ID" value="NZ_CBHWAX010000055.1"/>
</dbReference>
<dbReference type="InterPro" id="IPR017896">
    <property type="entry name" value="4Fe4S_Fe-S-bd"/>
</dbReference>
<evidence type="ECO:0000259" key="6">
    <source>
        <dbReference type="PROSITE" id="PS51379"/>
    </source>
</evidence>
<reference evidence="8 10" key="2">
    <citation type="submission" date="2023-11" db="EMBL/GenBank/DDBJ databases">
        <title>MicrobeMod: A computational toolkit for identifying prokaryotic methylation and restriction-modification with nanopore sequencing.</title>
        <authorList>
            <person name="Crits-Christoph A."/>
            <person name="Kang S.C."/>
            <person name="Lee H."/>
            <person name="Ostrov N."/>
        </authorList>
    </citation>
    <scope>NUCLEOTIDE SEQUENCE [LARGE SCALE GENOMIC DNA]</scope>
    <source>
        <strain evidence="8 10">ATCC 23090</strain>
    </source>
</reference>
<dbReference type="PROSITE" id="PS51379">
    <property type="entry name" value="4FE4S_FER_2"/>
    <property type="match status" value="1"/>
</dbReference>
<protein>
    <submittedName>
        <fullName evidence="7">Ferredoxin</fullName>
    </submittedName>
</protein>
<feature type="domain" description="4Fe-4S ferredoxin-type" evidence="6">
    <location>
        <begin position="2"/>
        <end position="30"/>
    </location>
</feature>
<dbReference type="Gene3D" id="3.30.70.20">
    <property type="match status" value="1"/>
</dbReference>
<accession>A0A1K1SGB0</accession>
<dbReference type="InterPro" id="IPR051269">
    <property type="entry name" value="Fe-S_cluster_ET"/>
</dbReference>
<dbReference type="PANTHER" id="PTHR36923">
    <property type="entry name" value="FERREDOXIN"/>
    <property type="match status" value="1"/>
</dbReference>
<evidence type="ECO:0000313" key="10">
    <source>
        <dbReference type="Proteomes" id="UP001326715"/>
    </source>
</evidence>
<sequence>MPKIIHYRDKCIGCGICFEMQPELWRMSRKDGKAVLLGAEEKRETDVLTVNKLLLQEAKIVAAACPVKIIKTVN</sequence>